<dbReference type="AlphaFoldDB" id="A0A1K1MCH2"/>
<organism evidence="1 2">
    <name type="scientific">Sinomicrobium oceani</name>
    <dbReference type="NCBI Taxonomy" id="1150368"/>
    <lineage>
        <taxon>Bacteria</taxon>
        <taxon>Pseudomonadati</taxon>
        <taxon>Bacteroidota</taxon>
        <taxon>Flavobacteriia</taxon>
        <taxon>Flavobacteriales</taxon>
        <taxon>Flavobacteriaceae</taxon>
        <taxon>Sinomicrobium</taxon>
    </lineage>
</organism>
<dbReference type="PROSITE" id="PS51257">
    <property type="entry name" value="PROKAR_LIPOPROTEIN"/>
    <property type="match status" value="1"/>
</dbReference>
<evidence type="ECO:0000313" key="2">
    <source>
        <dbReference type="Proteomes" id="UP000182248"/>
    </source>
</evidence>
<name>A0A1K1MCH2_9FLAO</name>
<evidence type="ECO:0008006" key="3">
    <source>
        <dbReference type="Google" id="ProtNLM"/>
    </source>
</evidence>
<sequence length="425" mass="48317">MKIRKTLFLKSCFKTVPVAMMFMFVSCNKDTSETDLGAEQQNTPDILQTLARNTAVFSLVNISPVDIDNTCDISESPVHNASTEALRNYAGVLNTTLTSADRETHLERIFDLVSDFNTFSFLGLRDPVGEPYREVVEHHENRLRALWDMNEDEIIISGIRSDFGTQERFDRALEQIVANDVYTGNPQRAFNYVYENYPGIFSHPYFTINANAVTLQGTHYINLGDGMLDILDNEAGDNGVLFVFAHEWAHLVQNNNENWERDYEGEPTTAEITRFKEIEADFLSAYYLCLNDDKGGVGLDWETMSRVSEMVAGIGDCNFESDGHHGTPNHRRAAAWLGYRIAAGHVNTGLTGDIKFTAQQLHTLLMAVFENILRNEYVEPEQLQRPFFEDQELNAIYNELVRDKDELWKIYRGSTGKEESISSIK</sequence>
<dbReference type="Proteomes" id="UP000182248">
    <property type="component" value="Unassembled WGS sequence"/>
</dbReference>
<dbReference type="STRING" id="1150368.SAMN02927921_00487"/>
<reference evidence="1 2" key="1">
    <citation type="submission" date="2016-11" db="EMBL/GenBank/DDBJ databases">
        <authorList>
            <person name="Jaros S."/>
            <person name="Januszkiewicz K."/>
            <person name="Wedrychowicz H."/>
        </authorList>
    </citation>
    <scope>NUCLEOTIDE SEQUENCE [LARGE SCALE GENOMIC DNA]</scope>
    <source>
        <strain evidence="1 2">CGMCC 1.12145</strain>
    </source>
</reference>
<protein>
    <recommendedName>
        <fullName evidence="3">Peptidase family M48</fullName>
    </recommendedName>
</protein>
<proteinExistence type="predicted"/>
<dbReference type="EMBL" id="FPJE01000002">
    <property type="protein sequence ID" value="SFW19654.1"/>
    <property type="molecule type" value="Genomic_DNA"/>
</dbReference>
<accession>A0A1K1MCH2</accession>
<gene>
    <name evidence="1" type="ORF">SAMN02927921_00487</name>
</gene>
<keyword evidence="2" id="KW-1185">Reference proteome</keyword>
<evidence type="ECO:0000313" key="1">
    <source>
        <dbReference type="EMBL" id="SFW19654.1"/>
    </source>
</evidence>